<dbReference type="AlphaFoldDB" id="Q1JXU0"/>
<dbReference type="PANTHER" id="PTHR37171">
    <property type="entry name" value="SERINE/THREONINE-PROTEIN KINASE YRZF-RELATED"/>
    <property type="match status" value="1"/>
</dbReference>
<gene>
    <name evidence="10" type="ORF">Dace_1130</name>
</gene>
<dbReference type="InterPro" id="IPR052396">
    <property type="entry name" value="Meiotic_Drive_Suppr_Kinase"/>
</dbReference>
<evidence type="ECO:0000256" key="4">
    <source>
        <dbReference type="ARBA" id="ARBA00022741"/>
    </source>
</evidence>
<reference evidence="10" key="1">
    <citation type="submission" date="2006-05" db="EMBL/GenBank/DDBJ databases">
        <title>Annotation of the draft genome assembly of Desulfuromonas acetoxidans DSM 684.</title>
        <authorList>
            <consortium name="US DOE Joint Genome Institute (JGI-ORNL)"/>
            <person name="Larimer F."/>
            <person name="Land M."/>
            <person name="Hauser L."/>
        </authorList>
    </citation>
    <scope>NUCLEOTIDE SEQUENCE [LARGE SCALE GENOMIC DNA]</scope>
    <source>
        <strain evidence="10">DSM 684</strain>
    </source>
</reference>
<dbReference type="GO" id="GO:0005524">
    <property type="term" value="F:ATP binding"/>
    <property type="evidence" value="ECO:0007669"/>
    <property type="project" value="UniProtKB-KW"/>
</dbReference>
<dbReference type="EMBL" id="AAEW02000014">
    <property type="protein sequence ID" value="EAT15053.1"/>
    <property type="molecule type" value="Genomic_DNA"/>
</dbReference>
<dbReference type="Proteomes" id="UP000005695">
    <property type="component" value="Unassembled WGS sequence"/>
</dbReference>
<dbReference type="Gene3D" id="1.10.510.10">
    <property type="entry name" value="Transferase(Phosphotransferase) domain 1"/>
    <property type="match status" value="1"/>
</dbReference>
<protein>
    <recommendedName>
        <fullName evidence="1">non-specific serine/threonine protein kinase</fullName>
        <ecNumber evidence="1">2.7.11.1</ecNumber>
    </recommendedName>
</protein>
<evidence type="ECO:0000256" key="6">
    <source>
        <dbReference type="ARBA" id="ARBA00022840"/>
    </source>
</evidence>
<dbReference type="PANTHER" id="PTHR37171:SF1">
    <property type="entry name" value="SERINE_THREONINE-PROTEIN KINASE YRZF-RELATED"/>
    <property type="match status" value="1"/>
</dbReference>
<sequence length="316" mass="34674">MKRSRKQRSGAGSGTLLWCRLRLDFVCCPLNNTGTRCDLNERTSLMLPNSSFFPHPGYRTLLGYPVGEEAIIAQRFACLKQLGITSLTQHGTTQLLNVPVLGYGYCGVVISGQHHGHPVAIKLRRLDCRQTDLRNEARLLQQANSVGIGPRLHAHSDDILVMEQLSGVPLATWLNVSRSGEELRNQLGQMVQQGYVLDCLGLDHGALRYPGEHVLIDNGRITLIDFSHASDQRRPNNVTSLVQGLLWGTRLAEMFQLGLDLPSQEELRPLLRAYKQQPEQGPFVALCQKLGIAADGSAAVGGCAVTGKQLSNSVHL</sequence>
<keyword evidence="4" id="KW-0547">Nucleotide-binding</keyword>
<keyword evidence="11" id="KW-1185">Reference proteome</keyword>
<dbReference type="InterPro" id="IPR011009">
    <property type="entry name" value="Kinase-like_dom_sf"/>
</dbReference>
<dbReference type="Pfam" id="PF01163">
    <property type="entry name" value="RIO1"/>
    <property type="match status" value="1"/>
</dbReference>
<evidence type="ECO:0000256" key="3">
    <source>
        <dbReference type="ARBA" id="ARBA00022679"/>
    </source>
</evidence>
<keyword evidence="3" id="KW-0808">Transferase</keyword>
<comment type="caution">
    <text evidence="10">The sequence shown here is derived from an EMBL/GenBank/DDBJ whole genome shotgun (WGS) entry which is preliminary data.</text>
</comment>
<organism evidence="10 11">
    <name type="scientific">Desulfuromonas acetoxidans (strain DSM 684 / 11070)</name>
    <dbReference type="NCBI Taxonomy" id="281689"/>
    <lineage>
        <taxon>Bacteria</taxon>
        <taxon>Pseudomonadati</taxon>
        <taxon>Thermodesulfobacteriota</taxon>
        <taxon>Desulfuromonadia</taxon>
        <taxon>Desulfuromonadales</taxon>
        <taxon>Desulfuromonadaceae</taxon>
        <taxon>Desulfuromonas</taxon>
    </lineage>
</organism>
<dbReference type="SUPFAM" id="SSF56112">
    <property type="entry name" value="Protein kinase-like (PK-like)"/>
    <property type="match status" value="1"/>
</dbReference>
<feature type="domain" description="RIO-type" evidence="9">
    <location>
        <begin position="123"/>
        <end position="240"/>
    </location>
</feature>
<evidence type="ECO:0000256" key="8">
    <source>
        <dbReference type="ARBA" id="ARBA00048679"/>
    </source>
</evidence>
<proteinExistence type="predicted"/>
<accession>Q1JXU0</accession>
<evidence type="ECO:0000313" key="11">
    <source>
        <dbReference type="Proteomes" id="UP000005695"/>
    </source>
</evidence>
<keyword evidence="2" id="KW-0723">Serine/threonine-protein kinase</keyword>
<evidence type="ECO:0000256" key="1">
    <source>
        <dbReference type="ARBA" id="ARBA00012513"/>
    </source>
</evidence>
<name>Q1JXU0_DESA6</name>
<reference evidence="10" key="2">
    <citation type="submission" date="2006-05" db="EMBL/GenBank/DDBJ databases">
        <title>Sequencing of the draft genome and assembly of Desulfuromonas acetoxidans DSM 684.</title>
        <authorList>
            <consortium name="US DOE Joint Genome Institute (JGI-PGF)"/>
            <person name="Copeland A."/>
            <person name="Lucas S."/>
            <person name="Lapidus A."/>
            <person name="Barry K."/>
            <person name="Detter J.C."/>
            <person name="Glavina del Rio T."/>
            <person name="Hammon N."/>
            <person name="Israni S."/>
            <person name="Dalin E."/>
            <person name="Tice H."/>
            <person name="Bruce D."/>
            <person name="Pitluck S."/>
            <person name="Richardson P."/>
        </authorList>
    </citation>
    <scope>NUCLEOTIDE SEQUENCE [LARGE SCALE GENOMIC DNA]</scope>
    <source>
        <strain evidence="10">DSM 684</strain>
    </source>
</reference>
<keyword evidence="6" id="KW-0067">ATP-binding</keyword>
<comment type="catalytic activity">
    <reaction evidence="8">
        <text>L-seryl-[protein] + ATP = O-phospho-L-seryl-[protein] + ADP + H(+)</text>
        <dbReference type="Rhea" id="RHEA:17989"/>
        <dbReference type="Rhea" id="RHEA-COMP:9863"/>
        <dbReference type="Rhea" id="RHEA-COMP:11604"/>
        <dbReference type="ChEBI" id="CHEBI:15378"/>
        <dbReference type="ChEBI" id="CHEBI:29999"/>
        <dbReference type="ChEBI" id="CHEBI:30616"/>
        <dbReference type="ChEBI" id="CHEBI:83421"/>
        <dbReference type="ChEBI" id="CHEBI:456216"/>
        <dbReference type="EC" id="2.7.11.1"/>
    </reaction>
</comment>
<keyword evidence="5" id="KW-0418">Kinase</keyword>
<dbReference type="EC" id="2.7.11.1" evidence="1"/>
<evidence type="ECO:0000313" key="10">
    <source>
        <dbReference type="EMBL" id="EAT15053.1"/>
    </source>
</evidence>
<dbReference type="InterPro" id="IPR018934">
    <property type="entry name" value="RIO_dom"/>
</dbReference>
<evidence type="ECO:0000256" key="2">
    <source>
        <dbReference type="ARBA" id="ARBA00022527"/>
    </source>
</evidence>
<evidence type="ECO:0000256" key="7">
    <source>
        <dbReference type="ARBA" id="ARBA00047899"/>
    </source>
</evidence>
<evidence type="ECO:0000259" key="9">
    <source>
        <dbReference type="Pfam" id="PF01163"/>
    </source>
</evidence>
<evidence type="ECO:0000256" key="5">
    <source>
        <dbReference type="ARBA" id="ARBA00022777"/>
    </source>
</evidence>
<comment type="catalytic activity">
    <reaction evidence="7">
        <text>L-threonyl-[protein] + ATP = O-phospho-L-threonyl-[protein] + ADP + H(+)</text>
        <dbReference type="Rhea" id="RHEA:46608"/>
        <dbReference type="Rhea" id="RHEA-COMP:11060"/>
        <dbReference type="Rhea" id="RHEA-COMP:11605"/>
        <dbReference type="ChEBI" id="CHEBI:15378"/>
        <dbReference type="ChEBI" id="CHEBI:30013"/>
        <dbReference type="ChEBI" id="CHEBI:30616"/>
        <dbReference type="ChEBI" id="CHEBI:61977"/>
        <dbReference type="ChEBI" id="CHEBI:456216"/>
        <dbReference type="EC" id="2.7.11.1"/>
    </reaction>
</comment>
<dbReference type="GO" id="GO:0004674">
    <property type="term" value="F:protein serine/threonine kinase activity"/>
    <property type="evidence" value="ECO:0007669"/>
    <property type="project" value="UniProtKB-KW"/>
</dbReference>